<reference evidence="1" key="1">
    <citation type="submission" date="2019-11" db="UniProtKB">
        <authorList>
            <consortium name="WormBaseParasite"/>
        </authorList>
    </citation>
    <scope>IDENTIFICATION</scope>
    <source>
        <strain evidence="1">Puerto Rican</strain>
    </source>
</reference>
<evidence type="ECO:0000313" key="1">
    <source>
        <dbReference type="WBParaSite" id="Smp_127280.4"/>
    </source>
</evidence>
<name>A0A5K4EKS3_SCHMA</name>
<dbReference type="WBParaSite" id="Smp_127280.4">
    <property type="protein sequence ID" value="Smp_127280.4"/>
    <property type="gene ID" value="Smp_127280"/>
</dbReference>
<dbReference type="AlphaFoldDB" id="A0A5K4EKS3"/>
<protein>
    <submittedName>
        <fullName evidence="1">O-acyltransferase</fullName>
    </submittedName>
</protein>
<dbReference type="ExpressionAtlas" id="A0A5K4EKS3">
    <property type="expression patterns" value="differential"/>
</dbReference>
<organism evidence="1">
    <name type="scientific">Schistosoma mansoni</name>
    <name type="common">Blood fluke</name>
    <dbReference type="NCBI Taxonomy" id="6183"/>
    <lineage>
        <taxon>Eukaryota</taxon>
        <taxon>Metazoa</taxon>
        <taxon>Spiralia</taxon>
        <taxon>Lophotrochozoa</taxon>
        <taxon>Platyhelminthes</taxon>
        <taxon>Trematoda</taxon>
        <taxon>Digenea</taxon>
        <taxon>Strigeidida</taxon>
        <taxon>Schistosomatoidea</taxon>
        <taxon>Schistosomatidae</taxon>
        <taxon>Schistosoma</taxon>
    </lineage>
</organism>
<accession>A0A5K4EKS3</accession>
<proteinExistence type="predicted"/>
<sequence>MKSTRALSTSSIPAYALIRQFYTELSPDKPEGVIFPLWCLLMGPLSYSNKASDFPRESDLKTLKVSSTKVHKTLIEHVYFLKKLFFVSYSSTS</sequence>
<dbReference type="InParanoid" id="A0A5K4EKS3"/>